<dbReference type="Proteomes" id="UP000242699">
    <property type="component" value="Unassembled WGS sequence"/>
</dbReference>
<evidence type="ECO:0000313" key="4">
    <source>
        <dbReference type="Proteomes" id="UP000242699"/>
    </source>
</evidence>
<dbReference type="EMBL" id="PXYT01000001">
    <property type="protein sequence ID" value="PSR31656.1"/>
    <property type="molecule type" value="Genomic_DNA"/>
</dbReference>
<feature type="compositionally biased region" description="Polar residues" evidence="1">
    <location>
        <begin position="59"/>
        <end position="78"/>
    </location>
</feature>
<proteinExistence type="predicted"/>
<name>A0A2T2XB30_9FIRM</name>
<evidence type="ECO:0000256" key="2">
    <source>
        <dbReference type="SAM" id="SignalP"/>
    </source>
</evidence>
<feature type="signal peptide" evidence="2">
    <location>
        <begin position="1"/>
        <end position="22"/>
    </location>
</feature>
<evidence type="ECO:0000256" key="1">
    <source>
        <dbReference type="SAM" id="MobiDB-lite"/>
    </source>
</evidence>
<dbReference type="PROSITE" id="PS51257">
    <property type="entry name" value="PROKAR_LIPOPROTEIN"/>
    <property type="match status" value="1"/>
</dbReference>
<reference evidence="3 4" key="1">
    <citation type="journal article" date="2014" name="BMC Genomics">
        <title>Comparison of environmental and isolate Sulfobacillus genomes reveals diverse carbon, sulfur, nitrogen, and hydrogen metabolisms.</title>
        <authorList>
            <person name="Justice N.B."/>
            <person name="Norman A."/>
            <person name="Brown C.T."/>
            <person name="Singh A."/>
            <person name="Thomas B.C."/>
            <person name="Banfield J.F."/>
        </authorList>
    </citation>
    <scope>NUCLEOTIDE SEQUENCE [LARGE SCALE GENOMIC DNA]</scope>
    <source>
        <strain evidence="3">AMDSBA1</strain>
    </source>
</reference>
<comment type="caution">
    <text evidence="3">The sequence shown here is derived from an EMBL/GenBank/DDBJ whole genome shotgun (WGS) entry which is preliminary data.</text>
</comment>
<protein>
    <submittedName>
        <fullName evidence="3">Uncharacterized protein</fullName>
    </submittedName>
</protein>
<feature type="region of interest" description="Disordered" evidence="1">
    <location>
        <begin position="29"/>
        <end position="93"/>
    </location>
</feature>
<organism evidence="3 4">
    <name type="scientific">Sulfobacillus benefaciens</name>
    <dbReference type="NCBI Taxonomy" id="453960"/>
    <lineage>
        <taxon>Bacteria</taxon>
        <taxon>Bacillati</taxon>
        <taxon>Bacillota</taxon>
        <taxon>Clostridia</taxon>
        <taxon>Eubacteriales</taxon>
        <taxon>Clostridiales Family XVII. Incertae Sedis</taxon>
        <taxon>Sulfobacillus</taxon>
    </lineage>
</organism>
<feature type="compositionally biased region" description="Low complexity" evidence="1">
    <location>
        <begin position="79"/>
        <end position="93"/>
    </location>
</feature>
<gene>
    <name evidence="3" type="ORF">C7B43_00060</name>
</gene>
<keyword evidence="2" id="KW-0732">Signal</keyword>
<sequence length="341" mass="36446">MKRRIYYITGSALALLSLTGCGLNGTSAATSGHGANNSTVSGTVTATGHQSSSNNSQHKNAPNTSATPSDNYDTPPNASSSPSSGQGSTFSASSRAAAPFNPVILQAMSVIRRSTDLPLEAPEVVPLTAYSPADGYLTAITLTAPDYWLVQLRDTTVREPVNSRNISHTLSPTPAVGSFGINQLASNQVGTPSLDNTTLRQFNPLWHPNQSILNATGKERLVVGGPRSGLGATAYGFHGTFNNAKVMWAEGNWTIEVAGGSPRYEQDTAYHLVNYLHSHYLPPYPGLIMIQLTHEGRGNKTQAVTHMDWIDGQYLMHIDTRIPGLQNPVSAAKMAVSWSHY</sequence>
<accession>A0A2T2XB30</accession>
<feature type="compositionally biased region" description="Low complexity" evidence="1">
    <location>
        <begin position="49"/>
        <end position="58"/>
    </location>
</feature>
<feature type="compositionally biased region" description="Polar residues" evidence="1">
    <location>
        <begin position="29"/>
        <end position="48"/>
    </location>
</feature>
<feature type="chain" id="PRO_5039387912" evidence="2">
    <location>
        <begin position="23"/>
        <end position="341"/>
    </location>
</feature>
<dbReference type="AlphaFoldDB" id="A0A2T2XB30"/>
<evidence type="ECO:0000313" key="3">
    <source>
        <dbReference type="EMBL" id="PSR31656.1"/>
    </source>
</evidence>